<dbReference type="SUPFAM" id="SSF82602">
    <property type="entry name" value="Nuclease A inhibitor (NuiA)"/>
    <property type="match status" value="1"/>
</dbReference>
<protein>
    <submittedName>
        <fullName evidence="2">Nuclease</fullName>
    </submittedName>
</protein>
<feature type="region of interest" description="Disordered" evidence="1">
    <location>
        <begin position="1"/>
        <end position="21"/>
    </location>
</feature>
<dbReference type="Pfam" id="PF07924">
    <property type="entry name" value="NuiA"/>
    <property type="match status" value="1"/>
</dbReference>
<proteinExistence type="predicted"/>
<dbReference type="InterPro" id="IPR012489">
    <property type="entry name" value="NucleaseA_inhib-like"/>
</dbReference>
<dbReference type="OrthoDB" id="960668at2"/>
<keyword evidence="3" id="KW-1185">Reference proteome</keyword>
<gene>
    <name evidence="2" type="ORF">HMF3257_04930</name>
</gene>
<comment type="caution">
    <text evidence="2">The sequence shown here is derived from an EMBL/GenBank/DDBJ whole genome shotgun (WGS) entry which is preliminary data.</text>
</comment>
<reference evidence="2 3" key="1">
    <citation type="submission" date="2018-06" db="EMBL/GenBank/DDBJ databases">
        <title>Spirosoma sp. HMF3257 Genome sequencing and assembly.</title>
        <authorList>
            <person name="Kang H."/>
            <person name="Cha I."/>
            <person name="Kim H."/>
            <person name="Kang J."/>
            <person name="Joh K."/>
        </authorList>
    </citation>
    <scope>NUCLEOTIDE SEQUENCE [LARGE SCALE GENOMIC DNA]</scope>
    <source>
        <strain evidence="2 3">HMF3257</strain>
    </source>
</reference>
<dbReference type="Gene3D" id="3.40.1460.10">
    <property type="entry name" value="Nuclease A inhibitor-like"/>
    <property type="match status" value="1"/>
</dbReference>
<dbReference type="AlphaFoldDB" id="A0A327NMQ4"/>
<name>A0A327NMQ4_9BACT</name>
<accession>A0A327NMQ4</accession>
<dbReference type="EMBL" id="QLII01000001">
    <property type="protein sequence ID" value="RAI73888.1"/>
    <property type="molecule type" value="Genomic_DNA"/>
</dbReference>
<evidence type="ECO:0000256" key="1">
    <source>
        <dbReference type="SAM" id="MobiDB-lite"/>
    </source>
</evidence>
<dbReference type="InterPro" id="IPR036587">
    <property type="entry name" value="NucleaseA_inhib-like_sf"/>
</dbReference>
<dbReference type="Proteomes" id="UP000249016">
    <property type="component" value="Unassembled WGS sequence"/>
</dbReference>
<sequence length="146" mass="16738">MTNEEPKSSEPTVENKLFTEQAEPLLPDLLYPSESDEPIETVTCYLHQEDPLTVSQIKDWQMLPPSVYVEEMPEADFWAPVLTDQDWYGDEEKARTASFQQLNDLVTKELTVRQVFRVGEAEMDVYLLGRQANGERAGLKTKIVQT</sequence>
<evidence type="ECO:0000313" key="2">
    <source>
        <dbReference type="EMBL" id="RAI73888.1"/>
    </source>
</evidence>
<organism evidence="2 3">
    <name type="scientific">Spirosoma telluris</name>
    <dbReference type="NCBI Taxonomy" id="2183553"/>
    <lineage>
        <taxon>Bacteria</taxon>
        <taxon>Pseudomonadati</taxon>
        <taxon>Bacteroidota</taxon>
        <taxon>Cytophagia</taxon>
        <taxon>Cytophagales</taxon>
        <taxon>Cytophagaceae</taxon>
        <taxon>Spirosoma</taxon>
    </lineage>
</organism>
<dbReference type="RefSeq" id="WP_111340763.1">
    <property type="nucleotide sequence ID" value="NZ_QLII01000001.1"/>
</dbReference>
<evidence type="ECO:0000313" key="3">
    <source>
        <dbReference type="Proteomes" id="UP000249016"/>
    </source>
</evidence>